<feature type="domain" description="Polymerase beta nucleotidyltransferase" evidence="1">
    <location>
        <begin position="41"/>
        <end position="113"/>
    </location>
</feature>
<dbReference type="Gene3D" id="3.30.460.10">
    <property type="entry name" value="Beta Polymerase, domain 2"/>
    <property type="match status" value="1"/>
</dbReference>
<dbReference type="InterPro" id="IPR043519">
    <property type="entry name" value="NT_sf"/>
</dbReference>
<gene>
    <name evidence="2" type="ordered locus">Sta7437_0789</name>
</gene>
<dbReference type="SUPFAM" id="SSF81301">
    <property type="entry name" value="Nucleotidyltransferase"/>
    <property type="match status" value="1"/>
</dbReference>
<dbReference type="eggNOG" id="COG1669">
    <property type="taxonomic scope" value="Bacteria"/>
</dbReference>
<dbReference type="InterPro" id="IPR041633">
    <property type="entry name" value="Polbeta"/>
</dbReference>
<dbReference type="Pfam" id="PF18765">
    <property type="entry name" value="Polbeta"/>
    <property type="match status" value="1"/>
</dbReference>
<keyword evidence="3" id="KW-1185">Reference proteome</keyword>
<organism evidence="2 3">
    <name type="scientific">Stanieria cyanosphaera (strain ATCC 29371 / PCC 7437)</name>
    <dbReference type="NCBI Taxonomy" id="111780"/>
    <lineage>
        <taxon>Bacteria</taxon>
        <taxon>Bacillati</taxon>
        <taxon>Cyanobacteriota</taxon>
        <taxon>Cyanophyceae</taxon>
        <taxon>Pleurocapsales</taxon>
        <taxon>Dermocarpellaceae</taxon>
        <taxon>Stanieria</taxon>
    </lineage>
</organism>
<dbReference type="InterPro" id="IPR024700">
    <property type="entry name" value="UCP020217"/>
</dbReference>
<dbReference type="KEGG" id="scs:Sta7437_0789"/>
<name>K9XP42_STAC7</name>
<proteinExistence type="predicted"/>
<reference evidence="3" key="1">
    <citation type="journal article" date="2013" name="Proc. Natl. Acad. Sci. U.S.A.">
        <title>Improving the coverage of the cyanobacterial phylum using diversity-driven genome sequencing.</title>
        <authorList>
            <person name="Shih P.M."/>
            <person name="Wu D."/>
            <person name="Latifi A."/>
            <person name="Axen S.D."/>
            <person name="Fewer D.P."/>
            <person name="Talla E."/>
            <person name="Calteau A."/>
            <person name="Cai F."/>
            <person name="Tandeau de Marsac N."/>
            <person name="Rippka R."/>
            <person name="Herdman M."/>
            <person name="Sivonen K."/>
            <person name="Coursin T."/>
            <person name="Laurent T."/>
            <person name="Goodwin L."/>
            <person name="Nolan M."/>
            <person name="Davenport K.W."/>
            <person name="Han C.S."/>
            <person name="Rubin E.M."/>
            <person name="Eisen J.A."/>
            <person name="Woyke T."/>
            <person name="Gugger M."/>
            <person name="Kerfeld C.A."/>
        </authorList>
    </citation>
    <scope>NUCLEOTIDE SEQUENCE [LARGE SCALE GENOMIC DNA]</scope>
    <source>
        <strain evidence="3">ATCC 29371 / PCC 7437</strain>
    </source>
</reference>
<sequence>MNSQFNTYLLDEALIRRKEALEQERQTILNQVQQWLEYNGNQYGIDRAYLFGSLTRPHQFTPQSDIDLAVELIAPECLFLAMTALVEATAREVDLIELSKCPFAHRIRQEGILWTKTP</sequence>
<protein>
    <submittedName>
        <fullName evidence="2">DNA polymerase beta domain protein region</fullName>
    </submittedName>
</protein>
<evidence type="ECO:0000259" key="1">
    <source>
        <dbReference type="Pfam" id="PF18765"/>
    </source>
</evidence>
<dbReference type="CDD" id="cd05403">
    <property type="entry name" value="NT_KNTase_like"/>
    <property type="match status" value="1"/>
</dbReference>
<dbReference type="STRING" id="111780.Sta7437_0789"/>
<evidence type="ECO:0000313" key="2">
    <source>
        <dbReference type="EMBL" id="AFZ34380.1"/>
    </source>
</evidence>
<dbReference type="PIRSF" id="PIRSF020217">
    <property type="entry name" value="UCP020217"/>
    <property type="match status" value="1"/>
</dbReference>
<evidence type="ECO:0000313" key="3">
    <source>
        <dbReference type="Proteomes" id="UP000010473"/>
    </source>
</evidence>
<dbReference type="RefSeq" id="WP_015192053.1">
    <property type="nucleotide sequence ID" value="NC_019748.1"/>
</dbReference>
<dbReference type="HOGENOM" id="CLU_2095656_0_0_3"/>
<dbReference type="Proteomes" id="UP000010473">
    <property type="component" value="Chromosome"/>
</dbReference>
<dbReference type="AlphaFoldDB" id="K9XP42"/>
<dbReference type="EMBL" id="CP003653">
    <property type="protein sequence ID" value="AFZ34380.1"/>
    <property type="molecule type" value="Genomic_DNA"/>
</dbReference>
<accession>K9XP42</accession>